<proteinExistence type="predicted"/>
<name>A0AA39NX19_9AGAR</name>
<evidence type="ECO:0000256" key="4">
    <source>
        <dbReference type="PROSITE-ProRule" id="PRU00134"/>
    </source>
</evidence>
<reference evidence="6" key="1">
    <citation type="submission" date="2023-06" db="EMBL/GenBank/DDBJ databases">
        <authorList>
            <consortium name="Lawrence Berkeley National Laboratory"/>
            <person name="Ahrendt S."/>
            <person name="Sahu N."/>
            <person name="Indic B."/>
            <person name="Wong-Bajracharya J."/>
            <person name="Merenyi Z."/>
            <person name="Ke H.-M."/>
            <person name="Monk M."/>
            <person name="Kocsube S."/>
            <person name="Drula E."/>
            <person name="Lipzen A."/>
            <person name="Balint B."/>
            <person name="Henrissat B."/>
            <person name="Andreopoulos B."/>
            <person name="Martin F.M."/>
            <person name="Harder C.B."/>
            <person name="Rigling D."/>
            <person name="Ford K.L."/>
            <person name="Foster G.D."/>
            <person name="Pangilinan J."/>
            <person name="Papanicolaou A."/>
            <person name="Barry K."/>
            <person name="LaButti K."/>
            <person name="Viragh M."/>
            <person name="Koriabine M."/>
            <person name="Yan M."/>
            <person name="Riley R."/>
            <person name="Champramary S."/>
            <person name="Plett K.L."/>
            <person name="Tsai I.J."/>
            <person name="Slot J."/>
            <person name="Sipos G."/>
            <person name="Plett J."/>
            <person name="Nagy L.G."/>
            <person name="Grigoriev I.V."/>
        </authorList>
    </citation>
    <scope>NUCLEOTIDE SEQUENCE</scope>
    <source>
        <strain evidence="6">ICMP 16352</strain>
    </source>
</reference>
<dbReference type="InterPro" id="IPR002893">
    <property type="entry name" value="Znf_MYND"/>
</dbReference>
<keyword evidence="1" id="KW-0479">Metal-binding</keyword>
<evidence type="ECO:0000259" key="5">
    <source>
        <dbReference type="PROSITE" id="PS50865"/>
    </source>
</evidence>
<gene>
    <name evidence="6" type="ORF">IW261DRAFT_1343114</name>
</gene>
<keyword evidence="7" id="KW-1185">Reference proteome</keyword>
<feature type="domain" description="MYND-type" evidence="5">
    <location>
        <begin position="1"/>
        <end position="26"/>
    </location>
</feature>
<comment type="caution">
    <text evidence="6">The sequence shown here is derived from an EMBL/GenBank/DDBJ whole genome shotgun (WGS) entry which is preliminary data.</text>
</comment>
<dbReference type="SUPFAM" id="SSF144232">
    <property type="entry name" value="HIT/MYND zinc finger-like"/>
    <property type="match status" value="1"/>
</dbReference>
<dbReference type="Proteomes" id="UP001175227">
    <property type="component" value="Unassembled WGS sequence"/>
</dbReference>
<evidence type="ECO:0000313" key="7">
    <source>
        <dbReference type="Proteomes" id="UP001175227"/>
    </source>
</evidence>
<protein>
    <recommendedName>
        <fullName evidence="5">MYND-type domain-containing protein</fullName>
    </recommendedName>
</protein>
<accession>A0AA39NX19</accession>
<evidence type="ECO:0000256" key="3">
    <source>
        <dbReference type="ARBA" id="ARBA00022833"/>
    </source>
</evidence>
<feature type="non-terminal residue" evidence="6">
    <location>
        <position position="182"/>
    </location>
</feature>
<keyword evidence="2 4" id="KW-0863">Zinc-finger</keyword>
<dbReference type="PROSITE" id="PS50865">
    <property type="entry name" value="ZF_MYND_2"/>
    <property type="match status" value="1"/>
</dbReference>
<dbReference type="EMBL" id="JAUEPR010000036">
    <property type="protein sequence ID" value="KAK0472988.1"/>
    <property type="molecule type" value="Genomic_DNA"/>
</dbReference>
<dbReference type="Pfam" id="PF01753">
    <property type="entry name" value="zf-MYND"/>
    <property type="match status" value="1"/>
</dbReference>
<dbReference type="GO" id="GO:0008270">
    <property type="term" value="F:zinc ion binding"/>
    <property type="evidence" value="ECO:0007669"/>
    <property type="project" value="UniProtKB-KW"/>
</dbReference>
<dbReference type="AlphaFoldDB" id="A0AA39NX19"/>
<sequence>CSRCQSIYYCSKAHIAQDWPSHKAYCKRPMMTPSAPLTNKPLATSAGTNTFDAILFGVNETKPRLIKIPLSYGPIDEDEVGGMWQKLETKPYPRCYYVQTLGFDAPSLGYTLGLWIDDDFVVNESPLNRCIQTVTRGKATYHWSGNVFALRVQGLNQDFYEDAVMEEDLASLIPHFEDYNRE</sequence>
<dbReference type="Gene3D" id="6.10.140.2220">
    <property type="match status" value="1"/>
</dbReference>
<keyword evidence="3" id="KW-0862">Zinc</keyword>
<evidence type="ECO:0000256" key="1">
    <source>
        <dbReference type="ARBA" id="ARBA00022723"/>
    </source>
</evidence>
<evidence type="ECO:0000313" key="6">
    <source>
        <dbReference type="EMBL" id="KAK0472988.1"/>
    </source>
</evidence>
<organism evidence="6 7">
    <name type="scientific">Armillaria novae-zelandiae</name>
    <dbReference type="NCBI Taxonomy" id="153914"/>
    <lineage>
        <taxon>Eukaryota</taxon>
        <taxon>Fungi</taxon>
        <taxon>Dikarya</taxon>
        <taxon>Basidiomycota</taxon>
        <taxon>Agaricomycotina</taxon>
        <taxon>Agaricomycetes</taxon>
        <taxon>Agaricomycetidae</taxon>
        <taxon>Agaricales</taxon>
        <taxon>Marasmiineae</taxon>
        <taxon>Physalacriaceae</taxon>
        <taxon>Armillaria</taxon>
    </lineage>
</organism>
<evidence type="ECO:0000256" key="2">
    <source>
        <dbReference type="ARBA" id="ARBA00022771"/>
    </source>
</evidence>